<dbReference type="RefSeq" id="WP_073370811.1">
    <property type="nucleotide sequence ID" value="NZ_FQWB01000005.1"/>
</dbReference>
<dbReference type="InterPro" id="IPR051398">
    <property type="entry name" value="Polysacch_Deacetylase"/>
</dbReference>
<organism evidence="3 4">
    <name type="scientific">Flavobacterium fluvii</name>
    <dbReference type="NCBI Taxonomy" id="468056"/>
    <lineage>
        <taxon>Bacteria</taxon>
        <taxon>Pseudomonadati</taxon>
        <taxon>Bacteroidota</taxon>
        <taxon>Flavobacteriia</taxon>
        <taxon>Flavobacteriales</taxon>
        <taxon>Flavobacteriaceae</taxon>
        <taxon>Flavobacterium</taxon>
    </lineage>
</organism>
<feature type="domain" description="NodB homology" evidence="2">
    <location>
        <begin position="36"/>
        <end position="150"/>
    </location>
</feature>
<accession>A0A1M5KZY5</accession>
<dbReference type="InterPro" id="IPR011330">
    <property type="entry name" value="Glyco_hydro/deAcase_b/a-brl"/>
</dbReference>
<protein>
    <submittedName>
        <fullName evidence="3">Polysaccharide deacetylase</fullName>
    </submittedName>
</protein>
<gene>
    <name evidence="3" type="ORF">SAMN05443549_10521</name>
</gene>
<dbReference type="Gene3D" id="3.20.20.370">
    <property type="entry name" value="Glycoside hydrolase/deacetylase"/>
    <property type="match status" value="1"/>
</dbReference>
<dbReference type="STRING" id="468056.SAMN05443549_10521"/>
<dbReference type="SUPFAM" id="SSF88713">
    <property type="entry name" value="Glycoside hydrolase/deacetylase"/>
    <property type="match status" value="1"/>
</dbReference>
<evidence type="ECO:0000259" key="2">
    <source>
        <dbReference type="Pfam" id="PF01522"/>
    </source>
</evidence>
<keyword evidence="1" id="KW-0732">Signal</keyword>
<dbReference type="Pfam" id="PF01522">
    <property type="entry name" value="Polysacc_deac_1"/>
    <property type="match status" value="1"/>
</dbReference>
<proteinExistence type="predicted"/>
<dbReference type="Proteomes" id="UP000184516">
    <property type="component" value="Unassembled WGS sequence"/>
</dbReference>
<name>A0A1M5KZY5_9FLAO</name>
<dbReference type="EMBL" id="FQWB01000005">
    <property type="protein sequence ID" value="SHG58306.1"/>
    <property type="molecule type" value="Genomic_DNA"/>
</dbReference>
<sequence length="258" mass="29973">MKNSILKIVLLCTFLILFSCEKEKPKPKPKVKPSIAGVILSFDDAYVNAWFDTDQELKKYSWKGTFFVSKINTLKHYQIQKLLQLQKEGHEIAGHGLHHYNAADFTRVHTINEYMDQEINPMLKLMSFYGLKVSSFAYPYGGRTKKLDAALLKKFKIIRGRAFCEEVANKQGCYYNNSNLVFSFSIDDTHNHFNIPHLLQLLDYAKKNNKILILNSHKTVKNVTADYQTKNATLELICQYIKRNNMKFYTLSDLNKLK</sequence>
<keyword evidence="4" id="KW-1185">Reference proteome</keyword>
<evidence type="ECO:0000313" key="4">
    <source>
        <dbReference type="Proteomes" id="UP000184516"/>
    </source>
</evidence>
<dbReference type="PROSITE" id="PS51257">
    <property type="entry name" value="PROKAR_LIPOPROTEIN"/>
    <property type="match status" value="1"/>
</dbReference>
<dbReference type="AlphaFoldDB" id="A0A1M5KZY5"/>
<evidence type="ECO:0000313" key="3">
    <source>
        <dbReference type="EMBL" id="SHG58306.1"/>
    </source>
</evidence>
<reference evidence="4" key="1">
    <citation type="submission" date="2016-11" db="EMBL/GenBank/DDBJ databases">
        <authorList>
            <person name="Varghese N."/>
            <person name="Submissions S."/>
        </authorList>
    </citation>
    <scope>NUCLEOTIDE SEQUENCE [LARGE SCALE GENOMIC DNA]</scope>
    <source>
        <strain evidence="4">DSM 19978</strain>
    </source>
</reference>
<evidence type="ECO:0000256" key="1">
    <source>
        <dbReference type="ARBA" id="ARBA00022729"/>
    </source>
</evidence>
<dbReference type="OrthoDB" id="2795102at2"/>
<dbReference type="GO" id="GO:0016810">
    <property type="term" value="F:hydrolase activity, acting on carbon-nitrogen (but not peptide) bonds"/>
    <property type="evidence" value="ECO:0007669"/>
    <property type="project" value="InterPro"/>
</dbReference>
<dbReference type="PANTHER" id="PTHR34216">
    <property type="match status" value="1"/>
</dbReference>
<dbReference type="PANTHER" id="PTHR34216:SF11">
    <property type="entry name" value="CHITOOLIGOSACCHARIDE DEACETYLASE"/>
    <property type="match status" value="1"/>
</dbReference>
<dbReference type="GO" id="GO:0005975">
    <property type="term" value="P:carbohydrate metabolic process"/>
    <property type="evidence" value="ECO:0007669"/>
    <property type="project" value="InterPro"/>
</dbReference>
<dbReference type="InterPro" id="IPR002509">
    <property type="entry name" value="NODB_dom"/>
</dbReference>